<dbReference type="PROSITE" id="PS50404">
    <property type="entry name" value="GST_NTER"/>
    <property type="match status" value="1"/>
</dbReference>
<evidence type="ECO:0000313" key="5">
    <source>
        <dbReference type="Proteomes" id="UP000431684"/>
    </source>
</evidence>
<organism evidence="4 5">
    <name type="scientific">Pseudoduganella dura</name>
    <dbReference type="NCBI Taxonomy" id="321982"/>
    <lineage>
        <taxon>Bacteria</taxon>
        <taxon>Pseudomonadati</taxon>
        <taxon>Pseudomonadota</taxon>
        <taxon>Betaproteobacteria</taxon>
        <taxon>Burkholderiales</taxon>
        <taxon>Oxalobacteraceae</taxon>
        <taxon>Telluria group</taxon>
        <taxon>Pseudoduganella</taxon>
    </lineage>
</organism>
<dbReference type="SUPFAM" id="SSF52833">
    <property type="entry name" value="Thioredoxin-like"/>
    <property type="match status" value="1"/>
</dbReference>
<dbReference type="InterPro" id="IPR040079">
    <property type="entry name" value="Glutathione_S-Trfase"/>
</dbReference>
<dbReference type="PANTHER" id="PTHR44051">
    <property type="entry name" value="GLUTATHIONE S-TRANSFERASE-RELATED"/>
    <property type="match status" value="1"/>
</dbReference>
<proteinExistence type="inferred from homology"/>
<protein>
    <submittedName>
        <fullName evidence="4">Glutathione S-transferase</fullName>
    </submittedName>
</protein>
<dbReference type="Gene3D" id="1.20.1050.10">
    <property type="match status" value="1"/>
</dbReference>
<dbReference type="AlphaFoldDB" id="A0A6I3XER8"/>
<dbReference type="GO" id="GO:0016740">
    <property type="term" value="F:transferase activity"/>
    <property type="evidence" value="ECO:0007669"/>
    <property type="project" value="UniProtKB-KW"/>
</dbReference>
<dbReference type="InterPro" id="IPR036282">
    <property type="entry name" value="Glutathione-S-Trfase_C_sf"/>
</dbReference>
<comment type="similarity">
    <text evidence="1">Belongs to the GST superfamily.</text>
</comment>
<dbReference type="Gene3D" id="3.40.30.10">
    <property type="entry name" value="Glutaredoxin"/>
    <property type="match status" value="1"/>
</dbReference>
<feature type="domain" description="GST N-terminal" evidence="2">
    <location>
        <begin position="9"/>
        <end position="91"/>
    </location>
</feature>
<dbReference type="CDD" id="cd03056">
    <property type="entry name" value="GST_N_4"/>
    <property type="match status" value="1"/>
</dbReference>
<reference evidence="4 5" key="1">
    <citation type="submission" date="2019-11" db="EMBL/GenBank/DDBJ databases">
        <title>Draft Genome Sequences of Six Type Strains of the Genus Massilia.</title>
        <authorList>
            <person name="Miess H."/>
            <person name="Frediansyah A."/>
            <person name="Goeker M."/>
            <person name="Gross H."/>
        </authorList>
    </citation>
    <scope>NUCLEOTIDE SEQUENCE [LARGE SCALE GENOMIC DNA]</scope>
    <source>
        <strain evidence="4 5">DSM 17513</strain>
    </source>
</reference>
<dbReference type="InterPro" id="IPR010987">
    <property type="entry name" value="Glutathione-S-Trfase_C-like"/>
</dbReference>
<dbReference type="Pfam" id="PF00043">
    <property type="entry name" value="GST_C"/>
    <property type="match status" value="1"/>
</dbReference>
<keyword evidence="5" id="KW-1185">Reference proteome</keyword>
<dbReference type="PROSITE" id="PS50405">
    <property type="entry name" value="GST_CTER"/>
    <property type="match status" value="1"/>
</dbReference>
<dbReference type="Proteomes" id="UP000431684">
    <property type="component" value="Unassembled WGS sequence"/>
</dbReference>
<evidence type="ECO:0000256" key="1">
    <source>
        <dbReference type="RuleBase" id="RU003494"/>
    </source>
</evidence>
<dbReference type="InterPro" id="IPR036249">
    <property type="entry name" value="Thioredoxin-like_sf"/>
</dbReference>
<evidence type="ECO:0000259" key="2">
    <source>
        <dbReference type="PROSITE" id="PS50404"/>
    </source>
</evidence>
<accession>A0A6I3XER8</accession>
<dbReference type="SUPFAM" id="SSF47616">
    <property type="entry name" value="GST C-terminal domain-like"/>
    <property type="match status" value="1"/>
</dbReference>
<sequence length="222" mass="25103">MNRQSIGDSMYRLHCFAQSGNAFKVAFMLRALDVPFDTVHVDFFKGISTDPAWREEHNDMGEVPILEDGALRLTQSGAILTYLAKKHGRFGGATENEQLEVLRWLLFDNHKFTSYFATYRFLKAFGKAAPDPAVMKFLLGRIEGAFNVVDKHLCSREYLVGDSPTIADFSLSGYRFFPVEESGIDVTERWPNIAAWGERLKGIPGWAAPYDVMPGEQLAPRW</sequence>
<dbReference type="InterPro" id="IPR004046">
    <property type="entry name" value="GST_C"/>
</dbReference>
<dbReference type="SFLD" id="SFLDG00358">
    <property type="entry name" value="Main_(cytGST)"/>
    <property type="match status" value="1"/>
</dbReference>
<gene>
    <name evidence="4" type="ORF">GJV26_09870</name>
</gene>
<feature type="domain" description="GST C-terminal" evidence="3">
    <location>
        <begin position="94"/>
        <end position="222"/>
    </location>
</feature>
<dbReference type="SFLD" id="SFLDS00019">
    <property type="entry name" value="Glutathione_Transferase_(cytos"/>
    <property type="match status" value="1"/>
</dbReference>
<dbReference type="OrthoDB" id="9797500at2"/>
<name>A0A6I3XER8_9BURK</name>
<dbReference type="EMBL" id="WNWM01000002">
    <property type="protein sequence ID" value="MUI12773.1"/>
    <property type="molecule type" value="Genomic_DNA"/>
</dbReference>
<evidence type="ECO:0000313" key="4">
    <source>
        <dbReference type="EMBL" id="MUI12773.1"/>
    </source>
</evidence>
<evidence type="ECO:0000259" key="3">
    <source>
        <dbReference type="PROSITE" id="PS50405"/>
    </source>
</evidence>
<dbReference type="InterPro" id="IPR004045">
    <property type="entry name" value="Glutathione_S-Trfase_N"/>
</dbReference>
<dbReference type="Pfam" id="PF02798">
    <property type="entry name" value="GST_N"/>
    <property type="match status" value="1"/>
</dbReference>
<dbReference type="PANTHER" id="PTHR44051:SF2">
    <property type="entry name" value="HYPOTHETICAL GLUTATHIONE S-TRANSFERASE LIKE PROTEIN"/>
    <property type="match status" value="1"/>
</dbReference>
<comment type="caution">
    <text evidence="4">The sequence shown here is derived from an EMBL/GenBank/DDBJ whole genome shotgun (WGS) entry which is preliminary data.</text>
</comment>
<keyword evidence="4" id="KW-0808">Transferase</keyword>